<name>A0A937W0Y1_UNCTE</name>
<comment type="pathway">
    <text evidence="1">Porphyrin-containing compound metabolism; bacteriochlorophyll biosynthesis.</text>
</comment>
<comment type="similarity">
    <text evidence="2">Belongs to the Mg-chelatase subunits D/I family.</text>
</comment>
<dbReference type="InterPro" id="IPR052989">
    <property type="entry name" value="Mg-chelatase_DI-like"/>
</dbReference>
<accession>A0A937W0Y1</accession>
<dbReference type="PANTHER" id="PTHR35023">
    <property type="entry name" value="CHELATASE-RELATED"/>
    <property type="match status" value="1"/>
</dbReference>
<dbReference type="AlphaFoldDB" id="A0A937W0Y1"/>
<dbReference type="Gene3D" id="1.10.8.80">
    <property type="entry name" value="Magnesium chelatase subunit I, C-Terminal domain"/>
    <property type="match status" value="1"/>
</dbReference>
<evidence type="ECO:0000256" key="2">
    <source>
        <dbReference type="ARBA" id="ARBA00005799"/>
    </source>
</evidence>
<reference evidence="9" key="1">
    <citation type="submission" date="2019-03" db="EMBL/GenBank/DDBJ databases">
        <title>Lake Tanganyika Metagenome-Assembled Genomes (MAGs).</title>
        <authorList>
            <person name="Tran P."/>
        </authorList>
    </citation>
    <scope>NUCLEOTIDE SEQUENCE</scope>
    <source>
        <strain evidence="9">K_DeepCast_65m_m2_066</strain>
    </source>
</reference>
<keyword evidence="3" id="KW-0547">Nucleotide-binding</keyword>
<evidence type="ECO:0000256" key="1">
    <source>
        <dbReference type="ARBA" id="ARBA00004800"/>
    </source>
</evidence>
<gene>
    <name evidence="9" type="ORF">FJZ47_12525</name>
</gene>
<dbReference type="InterPro" id="IPR003593">
    <property type="entry name" value="AAA+_ATPase"/>
</dbReference>
<dbReference type="InterPro" id="IPR000523">
    <property type="entry name" value="Mg_chelatse_chII-like_cat_dom"/>
</dbReference>
<comment type="function">
    <text evidence="6">Involved in bacteriochlorophyll biosynthesis; introduces a magnesium ion into protoporphyrin IX to yield Mg-protoporphyrin IX.</text>
</comment>
<dbReference type="Pfam" id="PF01078">
    <property type="entry name" value="Mg_chelatase"/>
    <property type="match status" value="1"/>
</dbReference>
<dbReference type="PANTHER" id="PTHR35023:SF1">
    <property type="entry name" value="MG-PROTOPORPHYRIN IX CHELATASE"/>
    <property type="match status" value="1"/>
</dbReference>
<sequence>MMNTRTVFPFTAVVGQEAIKLALLLNAISPAIGGVLIRGHKGTAKSTAVRALARLLPDITVVAGCPFACALTDRPDSCPHCSREATERQAMLRRAALVELPLGATEDRVVGTLDIERALQSGTRHFEPGLLAAAHRGVLYIDEVNLLSDHLVDILLDAAAMGMNYVEREGISISHPASFILVGTMNPEEGELRPQLLDRFGLAVDVQAERDIEARAEVVRRRIAFDRAPEAFWQQWTATEQTERDRLIAAQHRLPAVQLDDAMLRLITGICMDFEVDGMRADITMYRAALALAAYEGRTQVIEDDVRQVARLVLPHRRRRQPFDQPAVDEQQLDDSLERHRPPQSHNPSPSSPPPDRDMPAGSSSEPAPEQPEQHATGLAPDDKQASIGQPFTVRPLETATRQAVQQRPLGKRQRTLGSRTGHYVTSRLPQGRARDIALDATLRAAAPKLRQRPARAHGWLALQPSDLREKVREARAGSLVLFAVDASGSMGARDRMVATKGAIMSLLLDAY</sequence>
<feature type="non-terminal residue" evidence="9">
    <location>
        <position position="512"/>
    </location>
</feature>
<dbReference type="Proteomes" id="UP000712673">
    <property type="component" value="Unassembled WGS sequence"/>
</dbReference>
<evidence type="ECO:0000313" key="9">
    <source>
        <dbReference type="EMBL" id="MBM3224612.1"/>
    </source>
</evidence>
<dbReference type="SMART" id="SM00382">
    <property type="entry name" value="AAA"/>
    <property type="match status" value="1"/>
</dbReference>
<evidence type="ECO:0000259" key="8">
    <source>
        <dbReference type="SMART" id="SM00382"/>
    </source>
</evidence>
<dbReference type="CDD" id="cd00009">
    <property type="entry name" value="AAA"/>
    <property type="match status" value="1"/>
</dbReference>
<evidence type="ECO:0000313" key="10">
    <source>
        <dbReference type="Proteomes" id="UP000712673"/>
    </source>
</evidence>
<feature type="domain" description="AAA+ ATPase" evidence="8">
    <location>
        <begin position="31"/>
        <end position="229"/>
    </location>
</feature>
<evidence type="ECO:0000256" key="5">
    <source>
        <dbReference type="ARBA" id="ARBA00030759"/>
    </source>
</evidence>
<dbReference type="Pfam" id="PF17863">
    <property type="entry name" value="AAA_lid_2"/>
    <property type="match status" value="1"/>
</dbReference>
<dbReference type="Gene3D" id="3.40.50.300">
    <property type="entry name" value="P-loop containing nucleotide triphosphate hydrolases"/>
    <property type="match status" value="1"/>
</dbReference>
<dbReference type="InterPro" id="IPR041628">
    <property type="entry name" value="ChlI/MoxR_AAA_lid"/>
</dbReference>
<dbReference type="SUPFAM" id="SSF52540">
    <property type="entry name" value="P-loop containing nucleoside triphosphate hydrolases"/>
    <property type="match status" value="1"/>
</dbReference>
<evidence type="ECO:0000256" key="3">
    <source>
        <dbReference type="ARBA" id="ARBA00022741"/>
    </source>
</evidence>
<protein>
    <recommendedName>
        <fullName evidence="5">Mg-protoporphyrin IX chelatase</fullName>
    </recommendedName>
</protein>
<dbReference type="InterPro" id="IPR027417">
    <property type="entry name" value="P-loop_NTPase"/>
</dbReference>
<dbReference type="GO" id="GO:0005524">
    <property type="term" value="F:ATP binding"/>
    <property type="evidence" value="ECO:0007669"/>
    <property type="project" value="UniProtKB-KW"/>
</dbReference>
<feature type="region of interest" description="Disordered" evidence="7">
    <location>
        <begin position="320"/>
        <end position="423"/>
    </location>
</feature>
<evidence type="ECO:0000256" key="7">
    <source>
        <dbReference type="SAM" id="MobiDB-lite"/>
    </source>
</evidence>
<evidence type="ECO:0000256" key="6">
    <source>
        <dbReference type="ARBA" id="ARBA00053551"/>
    </source>
</evidence>
<keyword evidence="4" id="KW-0067">ATP-binding</keyword>
<dbReference type="EMBL" id="VGLS01000365">
    <property type="protein sequence ID" value="MBM3224612.1"/>
    <property type="molecule type" value="Genomic_DNA"/>
</dbReference>
<organism evidence="9 10">
    <name type="scientific">Tectimicrobiota bacterium</name>
    <dbReference type="NCBI Taxonomy" id="2528274"/>
    <lineage>
        <taxon>Bacteria</taxon>
        <taxon>Pseudomonadati</taxon>
        <taxon>Nitrospinota/Tectimicrobiota group</taxon>
        <taxon>Candidatus Tectimicrobiota</taxon>
    </lineage>
</organism>
<proteinExistence type="inferred from homology"/>
<evidence type="ECO:0000256" key="4">
    <source>
        <dbReference type="ARBA" id="ARBA00022840"/>
    </source>
</evidence>
<comment type="caution">
    <text evidence="9">The sequence shown here is derived from an EMBL/GenBank/DDBJ whole genome shotgun (WGS) entry which is preliminary data.</text>
</comment>